<evidence type="ECO:0000313" key="3">
    <source>
        <dbReference type="Proteomes" id="UP001140949"/>
    </source>
</evidence>
<evidence type="ECO:0000256" key="1">
    <source>
        <dbReference type="SAM" id="SignalP"/>
    </source>
</evidence>
<sequence length="99" mass="11077">MAGMMVVMAVVWICVAEKRVIWDGEELAVGGDSDSRVAWGYCRNGVDDDNGNDECGDGVGDDRKGMRCWMCRIGVVSRHEVDVRFVGRKNVFVKVKYSR</sequence>
<feature type="signal peptide" evidence="1">
    <location>
        <begin position="1"/>
        <end position="16"/>
    </location>
</feature>
<feature type="chain" id="PRO_5043802912" evidence="1">
    <location>
        <begin position="17"/>
        <end position="99"/>
    </location>
</feature>
<dbReference type="Proteomes" id="UP001140949">
    <property type="component" value="Unassembled WGS sequence"/>
</dbReference>
<accession>A0AAX6HJR6</accession>
<reference evidence="2" key="1">
    <citation type="journal article" date="2023" name="GigaByte">
        <title>Genome assembly of the bearded iris, Iris pallida Lam.</title>
        <authorList>
            <person name="Bruccoleri R.E."/>
            <person name="Oakeley E.J."/>
            <person name="Faust A.M.E."/>
            <person name="Altorfer M."/>
            <person name="Dessus-Babus S."/>
            <person name="Burckhardt D."/>
            <person name="Oertli M."/>
            <person name="Naumann U."/>
            <person name="Petersen F."/>
            <person name="Wong J."/>
        </authorList>
    </citation>
    <scope>NUCLEOTIDE SEQUENCE</scope>
    <source>
        <strain evidence="2">GSM-AAB239-AS_SAM_17_03QT</strain>
    </source>
</reference>
<keyword evidence="3" id="KW-1185">Reference proteome</keyword>
<proteinExistence type="predicted"/>
<dbReference type="EMBL" id="JANAVB010009198">
    <property type="protein sequence ID" value="KAJ6840784.1"/>
    <property type="molecule type" value="Genomic_DNA"/>
</dbReference>
<protein>
    <submittedName>
        <fullName evidence="2">Uncharacterized protein</fullName>
    </submittedName>
</protein>
<reference evidence="2" key="2">
    <citation type="submission" date="2023-04" db="EMBL/GenBank/DDBJ databases">
        <authorList>
            <person name="Bruccoleri R.E."/>
            <person name="Oakeley E.J."/>
            <person name="Faust A.-M."/>
            <person name="Dessus-Babus S."/>
            <person name="Altorfer M."/>
            <person name="Burckhardt D."/>
            <person name="Oertli M."/>
            <person name="Naumann U."/>
            <person name="Petersen F."/>
            <person name="Wong J."/>
        </authorList>
    </citation>
    <scope>NUCLEOTIDE SEQUENCE</scope>
    <source>
        <strain evidence="2">GSM-AAB239-AS_SAM_17_03QT</strain>
        <tissue evidence="2">Leaf</tissue>
    </source>
</reference>
<dbReference type="AlphaFoldDB" id="A0AAX6HJR6"/>
<evidence type="ECO:0000313" key="2">
    <source>
        <dbReference type="EMBL" id="KAJ6840784.1"/>
    </source>
</evidence>
<organism evidence="2 3">
    <name type="scientific">Iris pallida</name>
    <name type="common">Sweet iris</name>
    <dbReference type="NCBI Taxonomy" id="29817"/>
    <lineage>
        <taxon>Eukaryota</taxon>
        <taxon>Viridiplantae</taxon>
        <taxon>Streptophyta</taxon>
        <taxon>Embryophyta</taxon>
        <taxon>Tracheophyta</taxon>
        <taxon>Spermatophyta</taxon>
        <taxon>Magnoliopsida</taxon>
        <taxon>Liliopsida</taxon>
        <taxon>Asparagales</taxon>
        <taxon>Iridaceae</taxon>
        <taxon>Iridoideae</taxon>
        <taxon>Irideae</taxon>
        <taxon>Iris</taxon>
    </lineage>
</organism>
<comment type="caution">
    <text evidence="2">The sequence shown here is derived from an EMBL/GenBank/DDBJ whole genome shotgun (WGS) entry which is preliminary data.</text>
</comment>
<name>A0AAX6HJR6_IRIPA</name>
<gene>
    <name evidence="2" type="ORF">M6B38_118645</name>
</gene>
<keyword evidence="1" id="KW-0732">Signal</keyword>